<reference evidence="4" key="1">
    <citation type="submission" date="2022-04" db="EMBL/GenBank/DDBJ databases">
        <title>Carnegiea gigantea Genome sequencing and assembly v2.</title>
        <authorList>
            <person name="Copetti D."/>
            <person name="Sanderson M.J."/>
            <person name="Burquez A."/>
            <person name="Wojciechowski M.F."/>
        </authorList>
    </citation>
    <scope>NUCLEOTIDE SEQUENCE</scope>
    <source>
        <strain evidence="4">SGP5-SGP5p</strain>
        <tissue evidence="4">Aerial part</tissue>
    </source>
</reference>
<dbReference type="InterPro" id="IPR037401">
    <property type="entry name" value="SnoaL-like"/>
</dbReference>
<dbReference type="PANTHER" id="PTHR33698">
    <property type="entry name" value="NUCLEAR TRANSPORT FACTOR 2 (NTF2)-LIKE PROTEIN"/>
    <property type="match status" value="1"/>
</dbReference>
<dbReference type="OrthoDB" id="1886670at2759"/>
<dbReference type="Proteomes" id="UP001153076">
    <property type="component" value="Unassembled WGS sequence"/>
</dbReference>
<dbReference type="Gene3D" id="3.10.450.50">
    <property type="match status" value="1"/>
</dbReference>
<accession>A0A9Q1JW83</accession>
<dbReference type="PANTHER" id="PTHR33698:SF1">
    <property type="entry name" value="NUCLEAR TRANSPORT FACTOR 2 (NTF2) FAMILY PROTEIN"/>
    <property type="match status" value="1"/>
</dbReference>
<evidence type="ECO:0000259" key="3">
    <source>
        <dbReference type="Pfam" id="PF12680"/>
    </source>
</evidence>
<dbReference type="Pfam" id="PF12680">
    <property type="entry name" value="SnoaL_2"/>
    <property type="match status" value="1"/>
</dbReference>
<sequence length="330" mass="37709">MVSTAAFPCQKPVQIFHHNQTNSINAGLLRSRGKRFLTGGPAALPKGRIFRSRNERKHLINNPGKRNLIVALAATSESNAGEISPSDAIKKFYKCINEKDLKQLENFIDKNCLLDDSFFPYQFEGKKEVISYFTQLLESMGENAQFRIGHICEGDDLTASVDWHMETQYKDFIHLTCGNSISDAEWEEDQLPFSRGCSIFQFSKDEDRLVIRKAQIITEPPIKPGKLAMALLKLLTSLFDDFPKEARWFLHSQQQIFKAVATIYNLFLAPILNPVLAFYFTLWKFIARLFGYVISFLHVIAKFIDEESPNDHQRSTKDDSASDDLNLKTE</sequence>
<evidence type="ECO:0000256" key="2">
    <source>
        <dbReference type="SAM" id="Phobius"/>
    </source>
</evidence>
<gene>
    <name evidence="4" type="ORF">Cgig2_027758</name>
</gene>
<keyword evidence="2" id="KW-0812">Transmembrane</keyword>
<protein>
    <recommendedName>
        <fullName evidence="3">SnoaL-like domain-containing protein</fullName>
    </recommendedName>
</protein>
<keyword evidence="5" id="KW-1185">Reference proteome</keyword>
<evidence type="ECO:0000313" key="5">
    <source>
        <dbReference type="Proteomes" id="UP001153076"/>
    </source>
</evidence>
<dbReference type="EMBL" id="JAKOGI010000606">
    <property type="protein sequence ID" value="KAJ8432461.1"/>
    <property type="molecule type" value="Genomic_DNA"/>
</dbReference>
<feature type="domain" description="SnoaL-like" evidence="3">
    <location>
        <begin position="90"/>
        <end position="205"/>
    </location>
</feature>
<keyword evidence="2" id="KW-1133">Transmembrane helix</keyword>
<organism evidence="4 5">
    <name type="scientific">Carnegiea gigantea</name>
    <dbReference type="NCBI Taxonomy" id="171969"/>
    <lineage>
        <taxon>Eukaryota</taxon>
        <taxon>Viridiplantae</taxon>
        <taxon>Streptophyta</taxon>
        <taxon>Embryophyta</taxon>
        <taxon>Tracheophyta</taxon>
        <taxon>Spermatophyta</taxon>
        <taxon>Magnoliopsida</taxon>
        <taxon>eudicotyledons</taxon>
        <taxon>Gunneridae</taxon>
        <taxon>Pentapetalae</taxon>
        <taxon>Caryophyllales</taxon>
        <taxon>Cactineae</taxon>
        <taxon>Cactaceae</taxon>
        <taxon>Cactoideae</taxon>
        <taxon>Echinocereeae</taxon>
        <taxon>Carnegiea</taxon>
    </lineage>
</organism>
<evidence type="ECO:0000256" key="1">
    <source>
        <dbReference type="SAM" id="MobiDB-lite"/>
    </source>
</evidence>
<dbReference type="SUPFAM" id="SSF54427">
    <property type="entry name" value="NTF2-like"/>
    <property type="match status" value="1"/>
</dbReference>
<comment type="caution">
    <text evidence="4">The sequence shown here is derived from an EMBL/GenBank/DDBJ whole genome shotgun (WGS) entry which is preliminary data.</text>
</comment>
<feature type="region of interest" description="Disordered" evidence="1">
    <location>
        <begin position="309"/>
        <end position="330"/>
    </location>
</feature>
<dbReference type="InterPro" id="IPR032710">
    <property type="entry name" value="NTF2-like_dom_sf"/>
</dbReference>
<name>A0A9Q1JW83_9CARY</name>
<keyword evidence="2" id="KW-0472">Membrane</keyword>
<evidence type="ECO:0000313" key="4">
    <source>
        <dbReference type="EMBL" id="KAJ8432461.1"/>
    </source>
</evidence>
<dbReference type="AlphaFoldDB" id="A0A9Q1JW83"/>
<feature type="transmembrane region" description="Helical" evidence="2">
    <location>
        <begin position="256"/>
        <end position="279"/>
    </location>
</feature>
<proteinExistence type="predicted"/>